<dbReference type="InterPro" id="IPR057196">
    <property type="entry name" value="DUF7874"/>
</dbReference>
<name>A0AAQ3WN47_PASNO</name>
<evidence type="ECO:0000256" key="1">
    <source>
        <dbReference type="SAM" id="MobiDB-lite"/>
    </source>
</evidence>
<feature type="region of interest" description="Disordered" evidence="1">
    <location>
        <begin position="1"/>
        <end position="50"/>
    </location>
</feature>
<dbReference type="PANTHER" id="PTHR37216">
    <property type="entry name" value="EXPRESSED PROTEIN"/>
    <property type="match status" value="1"/>
</dbReference>
<dbReference type="Pfam" id="PF25284">
    <property type="entry name" value="DUF7874"/>
    <property type="match status" value="1"/>
</dbReference>
<protein>
    <submittedName>
        <fullName evidence="2">Uncharacterized protein</fullName>
    </submittedName>
</protein>
<feature type="compositionally biased region" description="Basic and acidic residues" evidence="1">
    <location>
        <begin position="38"/>
        <end position="50"/>
    </location>
</feature>
<evidence type="ECO:0000313" key="3">
    <source>
        <dbReference type="Proteomes" id="UP001341281"/>
    </source>
</evidence>
<dbReference type="EMBL" id="CP144748">
    <property type="protein sequence ID" value="WVZ67375.1"/>
    <property type="molecule type" value="Genomic_DNA"/>
</dbReference>
<dbReference type="Proteomes" id="UP001341281">
    <property type="component" value="Chromosome 04"/>
</dbReference>
<dbReference type="PANTHER" id="PTHR37216:SF1">
    <property type="entry name" value="EXPRESSED PROTEIN"/>
    <property type="match status" value="1"/>
</dbReference>
<proteinExistence type="predicted"/>
<dbReference type="AlphaFoldDB" id="A0AAQ3WN47"/>
<keyword evidence="3" id="KW-1185">Reference proteome</keyword>
<accession>A0AAQ3WN47</accession>
<organism evidence="2 3">
    <name type="scientific">Paspalum notatum var. saurae</name>
    <dbReference type="NCBI Taxonomy" id="547442"/>
    <lineage>
        <taxon>Eukaryota</taxon>
        <taxon>Viridiplantae</taxon>
        <taxon>Streptophyta</taxon>
        <taxon>Embryophyta</taxon>
        <taxon>Tracheophyta</taxon>
        <taxon>Spermatophyta</taxon>
        <taxon>Magnoliopsida</taxon>
        <taxon>Liliopsida</taxon>
        <taxon>Poales</taxon>
        <taxon>Poaceae</taxon>
        <taxon>PACMAD clade</taxon>
        <taxon>Panicoideae</taxon>
        <taxon>Andropogonodae</taxon>
        <taxon>Paspaleae</taxon>
        <taxon>Paspalinae</taxon>
        <taxon>Paspalum</taxon>
    </lineage>
</organism>
<gene>
    <name evidence="2" type="ORF">U9M48_016462</name>
</gene>
<evidence type="ECO:0000313" key="2">
    <source>
        <dbReference type="EMBL" id="WVZ67375.1"/>
    </source>
</evidence>
<sequence length="179" mass="19522">MAVLSEGMEQEKTAEAKQAVGGDERQQLVVSSQNNAGEKAEPSEGPKPASETEKLIEFMGNHYERLVAGVQSLDEFYHADVLRGARGKLQYRIRKKETLLESYNRHHTSDGQGGVQFVEMSKEELLRRESFSLGKATVELAMLLFGVPACAFAAKRILPGLGWVSDDVAIPLATSASVA</sequence>
<reference evidence="2 3" key="1">
    <citation type="submission" date="2024-02" db="EMBL/GenBank/DDBJ databases">
        <title>High-quality chromosome-scale genome assembly of Pensacola bahiagrass (Paspalum notatum Flugge var. saurae).</title>
        <authorList>
            <person name="Vega J.M."/>
            <person name="Podio M."/>
            <person name="Orjuela J."/>
            <person name="Siena L.A."/>
            <person name="Pessino S.C."/>
            <person name="Combes M.C."/>
            <person name="Mariac C."/>
            <person name="Albertini E."/>
            <person name="Pupilli F."/>
            <person name="Ortiz J.P.A."/>
            <person name="Leblanc O."/>
        </authorList>
    </citation>
    <scope>NUCLEOTIDE SEQUENCE [LARGE SCALE GENOMIC DNA]</scope>
    <source>
        <strain evidence="2">R1</strain>
        <tissue evidence="2">Leaf</tissue>
    </source>
</reference>